<comment type="caution">
    <text evidence="15">The sequence shown here is derived from an EMBL/GenBank/DDBJ whole genome shotgun (WGS) entry which is preliminary data.</text>
</comment>
<feature type="compositionally biased region" description="Basic residues" evidence="11">
    <location>
        <begin position="165"/>
        <end position="175"/>
    </location>
</feature>
<evidence type="ECO:0000259" key="13">
    <source>
        <dbReference type="PROSITE" id="PS51194"/>
    </source>
</evidence>
<gene>
    <name evidence="15" type="primary">pit</name>
    <name evidence="15" type="ORF">T01_10981</name>
</gene>
<dbReference type="Gene3D" id="3.40.50.300">
    <property type="entry name" value="P-loop containing nucleotide triphosphate hydrolases"/>
    <property type="match status" value="2"/>
</dbReference>
<accession>A0A0V1BD00</accession>
<evidence type="ECO:0000256" key="7">
    <source>
        <dbReference type="ARBA" id="ARBA00047984"/>
    </source>
</evidence>
<dbReference type="SMART" id="SM01178">
    <property type="entry name" value="DUF4217"/>
    <property type="match status" value="1"/>
</dbReference>
<evidence type="ECO:0000256" key="11">
    <source>
        <dbReference type="SAM" id="MobiDB-lite"/>
    </source>
</evidence>
<dbReference type="GO" id="GO:0016887">
    <property type="term" value="F:ATP hydrolysis activity"/>
    <property type="evidence" value="ECO:0007669"/>
    <property type="project" value="RHEA"/>
</dbReference>
<feature type="domain" description="DEAD-box RNA helicase Q" evidence="14">
    <location>
        <begin position="330"/>
        <end position="358"/>
    </location>
</feature>
<keyword evidence="4 9" id="KW-0067">ATP-binding</keyword>
<dbReference type="Pfam" id="PF13959">
    <property type="entry name" value="CTE_SPB4"/>
    <property type="match status" value="1"/>
</dbReference>
<dbReference type="InterPro" id="IPR001650">
    <property type="entry name" value="Helicase_C-like"/>
</dbReference>
<evidence type="ECO:0000313" key="16">
    <source>
        <dbReference type="Proteomes" id="UP000054776"/>
    </source>
</evidence>
<evidence type="ECO:0000256" key="10">
    <source>
        <dbReference type="RuleBase" id="RU365068"/>
    </source>
</evidence>
<dbReference type="InParanoid" id="A0A0V1BD00"/>
<dbReference type="SMART" id="SM00490">
    <property type="entry name" value="HELICc"/>
    <property type="match status" value="1"/>
</dbReference>
<keyword evidence="1 9" id="KW-0547">Nucleotide-binding</keyword>
<dbReference type="PROSITE" id="PS51192">
    <property type="entry name" value="HELICASE_ATP_BIND_1"/>
    <property type="match status" value="1"/>
</dbReference>
<feature type="compositionally biased region" description="Basic and acidic residues" evidence="11">
    <location>
        <begin position="113"/>
        <end position="131"/>
    </location>
</feature>
<evidence type="ECO:0000259" key="12">
    <source>
        <dbReference type="PROSITE" id="PS51192"/>
    </source>
</evidence>
<dbReference type="InterPro" id="IPR000629">
    <property type="entry name" value="RNA-helicase_DEAD-box_CS"/>
</dbReference>
<dbReference type="EC" id="3.6.4.13" evidence="10"/>
<proteinExistence type="inferred from homology"/>
<feature type="region of interest" description="Disordered" evidence="11">
    <location>
        <begin position="113"/>
        <end position="219"/>
    </location>
</feature>
<evidence type="ECO:0000256" key="5">
    <source>
        <dbReference type="ARBA" id="ARBA00022884"/>
    </source>
</evidence>
<evidence type="ECO:0000256" key="3">
    <source>
        <dbReference type="ARBA" id="ARBA00022806"/>
    </source>
</evidence>
<evidence type="ECO:0000256" key="1">
    <source>
        <dbReference type="ARBA" id="ARBA00022741"/>
    </source>
</evidence>
<evidence type="ECO:0000256" key="9">
    <source>
        <dbReference type="RuleBase" id="RU000492"/>
    </source>
</evidence>
<evidence type="ECO:0000313" key="15">
    <source>
        <dbReference type="EMBL" id="KRY34687.1"/>
    </source>
</evidence>
<dbReference type="Proteomes" id="UP000054776">
    <property type="component" value="Unassembled WGS sequence"/>
</dbReference>
<dbReference type="OrthoDB" id="10259640at2759"/>
<feature type="short sequence motif" description="Q motif" evidence="8">
    <location>
        <begin position="330"/>
        <end position="358"/>
    </location>
</feature>
<feature type="compositionally biased region" description="Basic residues" evidence="11">
    <location>
        <begin position="247"/>
        <end position="256"/>
    </location>
</feature>
<dbReference type="PROSITE" id="PS51195">
    <property type="entry name" value="Q_MOTIF"/>
    <property type="match status" value="1"/>
</dbReference>
<dbReference type="GO" id="GO:0005524">
    <property type="term" value="F:ATP binding"/>
    <property type="evidence" value="ECO:0007669"/>
    <property type="project" value="UniProtKB-UniRule"/>
</dbReference>
<dbReference type="FunCoup" id="A0A0V1BD00">
    <property type="interactions" value="1547"/>
</dbReference>
<dbReference type="CDD" id="cd17942">
    <property type="entry name" value="DEADc_DDX18"/>
    <property type="match status" value="1"/>
</dbReference>
<dbReference type="Pfam" id="PF00271">
    <property type="entry name" value="Helicase_C"/>
    <property type="match status" value="1"/>
</dbReference>
<feature type="domain" description="Helicase C-terminal" evidence="13">
    <location>
        <begin position="567"/>
        <end position="724"/>
    </location>
</feature>
<evidence type="ECO:0000256" key="8">
    <source>
        <dbReference type="PROSITE-ProRule" id="PRU00552"/>
    </source>
</evidence>
<dbReference type="STRING" id="6334.A0A0V1BD00"/>
<dbReference type="GO" id="GO:0003724">
    <property type="term" value="F:RNA helicase activity"/>
    <property type="evidence" value="ECO:0007669"/>
    <property type="project" value="UniProtKB-EC"/>
</dbReference>
<keyword evidence="2 9" id="KW-0378">Hydrolase</keyword>
<dbReference type="CDD" id="cd18787">
    <property type="entry name" value="SF2_C_DEAD"/>
    <property type="match status" value="1"/>
</dbReference>
<reference evidence="15 16" key="1">
    <citation type="submission" date="2015-01" db="EMBL/GenBank/DDBJ databases">
        <title>Evolution of Trichinella species and genotypes.</title>
        <authorList>
            <person name="Korhonen P.K."/>
            <person name="Edoardo P."/>
            <person name="Giuseppe L.R."/>
            <person name="Gasser R.B."/>
        </authorList>
    </citation>
    <scope>NUCLEOTIDE SEQUENCE [LARGE SCALE GENOMIC DNA]</scope>
    <source>
        <strain evidence="15">ISS3</strain>
    </source>
</reference>
<protein>
    <recommendedName>
        <fullName evidence="10">ATP-dependent RNA helicase</fullName>
        <ecNumber evidence="10">3.6.4.13</ecNumber>
    </recommendedName>
</protein>
<dbReference type="InterPro" id="IPR011545">
    <property type="entry name" value="DEAD/DEAH_box_helicase_dom"/>
</dbReference>
<evidence type="ECO:0000256" key="4">
    <source>
        <dbReference type="ARBA" id="ARBA00022840"/>
    </source>
</evidence>
<dbReference type="AlphaFoldDB" id="A0A0V1BD00"/>
<dbReference type="FunFam" id="3.40.50.300:FF:000379">
    <property type="entry name" value="RNA helicase"/>
    <property type="match status" value="1"/>
</dbReference>
<evidence type="ECO:0000259" key="14">
    <source>
        <dbReference type="PROSITE" id="PS51195"/>
    </source>
</evidence>
<dbReference type="InterPro" id="IPR044773">
    <property type="entry name" value="DDX18/Has1_DEADc"/>
</dbReference>
<name>A0A0V1BD00_TRISP</name>
<dbReference type="InterPro" id="IPR014014">
    <property type="entry name" value="RNA_helicase_DEAD_Q_motif"/>
</dbReference>
<dbReference type="PROSITE" id="PS51194">
    <property type="entry name" value="HELICASE_CTER"/>
    <property type="match status" value="1"/>
</dbReference>
<feature type="region of interest" description="Disordered" evidence="11">
    <location>
        <begin position="236"/>
        <end position="258"/>
    </location>
</feature>
<dbReference type="InterPro" id="IPR025313">
    <property type="entry name" value="SPB4-like_CTE"/>
</dbReference>
<comment type="catalytic activity">
    <reaction evidence="7 10">
        <text>ATP + H2O = ADP + phosphate + H(+)</text>
        <dbReference type="Rhea" id="RHEA:13065"/>
        <dbReference type="ChEBI" id="CHEBI:15377"/>
        <dbReference type="ChEBI" id="CHEBI:15378"/>
        <dbReference type="ChEBI" id="CHEBI:30616"/>
        <dbReference type="ChEBI" id="CHEBI:43474"/>
        <dbReference type="ChEBI" id="CHEBI:456216"/>
        <dbReference type="EC" id="3.6.4.13"/>
    </reaction>
</comment>
<dbReference type="InterPro" id="IPR027417">
    <property type="entry name" value="P-loop_NTPase"/>
</dbReference>
<dbReference type="SMART" id="SM00487">
    <property type="entry name" value="DEXDc"/>
    <property type="match status" value="1"/>
</dbReference>
<comment type="function">
    <text evidence="10">RNA helicase.</text>
</comment>
<dbReference type="PANTHER" id="PTHR24031">
    <property type="entry name" value="RNA HELICASE"/>
    <property type="match status" value="1"/>
</dbReference>
<feature type="non-terminal residue" evidence="15">
    <location>
        <position position="1"/>
    </location>
</feature>
<dbReference type="SUPFAM" id="SSF52540">
    <property type="entry name" value="P-loop containing nucleoside triphosphate hydrolases"/>
    <property type="match status" value="1"/>
</dbReference>
<keyword evidence="3 9" id="KW-0347">Helicase</keyword>
<dbReference type="InterPro" id="IPR014001">
    <property type="entry name" value="Helicase_ATP-bd"/>
</dbReference>
<organism evidence="15 16">
    <name type="scientific">Trichinella spiralis</name>
    <name type="common">Trichina worm</name>
    <dbReference type="NCBI Taxonomy" id="6334"/>
    <lineage>
        <taxon>Eukaryota</taxon>
        <taxon>Metazoa</taxon>
        <taxon>Ecdysozoa</taxon>
        <taxon>Nematoda</taxon>
        <taxon>Enoplea</taxon>
        <taxon>Dorylaimia</taxon>
        <taxon>Trichinellida</taxon>
        <taxon>Trichinellidae</taxon>
        <taxon>Trichinella</taxon>
    </lineage>
</organism>
<dbReference type="EMBL" id="JYDH01000063">
    <property type="protein sequence ID" value="KRY34687.1"/>
    <property type="molecule type" value="Genomic_DNA"/>
</dbReference>
<comment type="domain">
    <text evidence="10">The Q motif is unique to and characteristic of the DEAD box family of RNA helicases and controls ATP binding and hydrolysis.</text>
</comment>
<dbReference type="PROSITE" id="PS00039">
    <property type="entry name" value="DEAD_ATP_HELICASE"/>
    <property type="match status" value="1"/>
</dbReference>
<feature type="compositionally biased region" description="Low complexity" evidence="11">
    <location>
        <begin position="188"/>
        <end position="203"/>
    </location>
</feature>
<feature type="compositionally biased region" description="Polar residues" evidence="11">
    <location>
        <begin position="132"/>
        <end position="144"/>
    </location>
</feature>
<feature type="domain" description="Helicase ATP-binding" evidence="12">
    <location>
        <begin position="361"/>
        <end position="540"/>
    </location>
</feature>
<evidence type="ECO:0000256" key="6">
    <source>
        <dbReference type="ARBA" id="ARBA00024357"/>
    </source>
</evidence>
<dbReference type="GO" id="GO:0003723">
    <property type="term" value="F:RNA binding"/>
    <property type="evidence" value="ECO:0007669"/>
    <property type="project" value="UniProtKB-UniRule"/>
</dbReference>
<dbReference type="GO" id="GO:0043186">
    <property type="term" value="C:P granule"/>
    <property type="evidence" value="ECO:0007669"/>
    <property type="project" value="UniProtKB-ARBA"/>
</dbReference>
<keyword evidence="5 10" id="KW-0694">RNA-binding</keyword>
<dbReference type="Pfam" id="PF00270">
    <property type="entry name" value="DEAD"/>
    <property type="match status" value="1"/>
</dbReference>
<evidence type="ECO:0000256" key="2">
    <source>
        <dbReference type="ARBA" id="ARBA00022801"/>
    </source>
</evidence>
<keyword evidence="16" id="KW-1185">Reference proteome</keyword>
<sequence length="793" mass="89234">LSLDEIQQLVPQYVCFVIYFRHQQTQLDDEVSNSTQNTQNVLTQSNNISFKQTSVKQGVKKVQNDQTGASWLEIQNSKKNELQDLNSNLFLAASMSFCRERALKRKLKVLRHQHDEVDKSSMDSDKRKDTIATKNLPQKNSSILKTKVRHSEESDNSEIVESLHSKHKKTSNRKNSHGEQEAAKSTGEMTNENFEYEETTTQSKTEKQLNVNDYDSAKGNYKGRIDKATSEIAANSCESTLKEDQSKKKHKKKKRKIEQQIGNEEELVDETNCSVVDDDIKEVKSSSDVDTNNEEKILASSSTCMHQFLIIFYRNSALMLCQSILSGKSFSSLAGIVSEQTLKAIRDMGFETMTEIQAQTIPSLLEGRDVMGAAKTGSGKTLAFLVPAVELLYKLRFLPRNGTGCIVISPTRELSMQTYGVLIELLKYHSITHGLVIGGANRKIEAAKLSTGICILVATPGRLLDHLRVSGLNTTEFTYKNLQCLIIDEADRILEIGFELEMQQIIRLLPKQRQTMLFSATQTAKIEDLAKLALKKEPLFVGIASNVEQATVEGLRQGYAVCPIENRFSLLYTFLRKNKKKKVMVFFSSCASVKYHSDLLNYIEVPVASIHGKQKQQKRTSTFFSFIKAQAGTLLCTDVAARGLDIPKVDWIVQYDPPDDPTDYIHRVGRTARGEGGQGNALLILQPSELKFLYYLKQAKIPVLEYECSWDKVANVQKQLEKLLKSNVYLFKSAIEAFKGYVRAYDSHQLKDIFNVATLDLQAVAKSFGFESAPFVDLGIGGLKVRSRKSRVR</sequence>
<comment type="similarity">
    <text evidence="6">Belongs to the DEAD box helicase family. DDX18/HAS1 subfamily.</text>
</comment>